<dbReference type="RefSeq" id="XP_002843166.1">
    <property type="nucleotide sequence ID" value="XM_002843120.1"/>
</dbReference>
<dbReference type="VEuPathDB" id="FungiDB:MCYG_08249"/>
<protein>
    <recommendedName>
        <fullName evidence="6">Zn(2)-C6 fungal-type domain-containing protein</fullName>
    </recommendedName>
</protein>
<dbReference type="GO" id="GO:0008270">
    <property type="term" value="F:zinc ion binding"/>
    <property type="evidence" value="ECO:0007669"/>
    <property type="project" value="InterPro"/>
</dbReference>
<evidence type="ECO:0000313" key="8">
    <source>
        <dbReference type="Proteomes" id="UP000002035"/>
    </source>
</evidence>
<evidence type="ECO:0000256" key="1">
    <source>
        <dbReference type="ARBA" id="ARBA00023015"/>
    </source>
</evidence>
<accession>C5FZX7</accession>
<evidence type="ECO:0000256" key="5">
    <source>
        <dbReference type="SAM" id="MobiDB-lite"/>
    </source>
</evidence>
<dbReference type="HOGENOM" id="CLU_054609_0_0_1"/>
<reference evidence="8" key="1">
    <citation type="journal article" date="2012" name="MBio">
        <title>Comparative genome analysis of Trichophyton rubrum and related dermatophytes reveals candidate genes involved in infection.</title>
        <authorList>
            <person name="Martinez D.A."/>
            <person name="Oliver B.G."/>
            <person name="Graeser Y."/>
            <person name="Goldberg J.M."/>
            <person name="Li W."/>
            <person name="Martinez-Rossi N.M."/>
            <person name="Monod M."/>
            <person name="Shelest E."/>
            <person name="Barton R.C."/>
            <person name="Birch E."/>
            <person name="Brakhage A.A."/>
            <person name="Chen Z."/>
            <person name="Gurr S.J."/>
            <person name="Heiman D."/>
            <person name="Heitman J."/>
            <person name="Kosti I."/>
            <person name="Rossi A."/>
            <person name="Saif S."/>
            <person name="Samalova M."/>
            <person name="Saunders C.W."/>
            <person name="Shea T."/>
            <person name="Summerbell R.C."/>
            <person name="Xu J."/>
            <person name="Young S."/>
            <person name="Zeng Q."/>
            <person name="Birren B.W."/>
            <person name="Cuomo C.A."/>
            <person name="White T.C."/>
        </authorList>
    </citation>
    <scope>NUCLEOTIDE SEQUENCE [LARGE SCALE GENOMIC DNA]</scope>
    <source>
        <strain evidence="8">ATCC MYA-4605 / CBS 113480</strain>
    </source>
</reference>
<feature type="compositionally biased region" description="Polar residues" evidence="5">
    <location>
        <begin position="187"/>
        <end position="196"/>
    </location>
</feature>
<keyword evidence="1" id="KW-0805">Transcription regulation</keyword>
<evidence type="ECO:0000259" key="6">
    <source>
        <dbReference type="PROSITE" id="PS50048"/>
    </source>
</evidence>
<dbReference type="EMBL" id="DS995708">
    <property type="protein sequence ID" value="EEQ35430.1"/>
    <property type="molecule type" value="Genomic_DNA"/>
</dbReference>
<dbReference type="PROSITE" id="PS00463">
    <property type="entry name" value="ZN2_CY6_FUNGAL_1"/>
    <property type="match status" value="1"/>
</dbReference>
<keyword evidence="4" id="KW-0539">Nucleus</keyword>
<evidence type="ECO:0000256" key="2">
    <source>
        <dbReference type="ARBA" id="ARBA00023125"/>
    </source>
</evidence>
<dbReference type="SUPFAM" id="SSF57701">
    <property type="entry name" value="Zn2/Cys6 DNA-binding domain"/>
    <property type="match status" value="1"/>
</dbReference>
<dbReference type="Pfam" id="PF00172">
    <property type="entry name" value="Zn_clus"/>
    <property type="match status" value="1"/>
</dbReference>
<dbReference type="OrthoDB" id="4151048at2759"/>
<dbReference type="GO" id="GO:0003677">
    <property type="term" value="F:DNA binding"/>
    <property type="evidence" value="ECO:0007669"/>
    <property type="project" value="UniProtKB-KW"/>
</dbReference>
<proteinExistence type="predicted"/>
<dbReference type="PANTHER" id="PTHR47655">
    <property type="entry name" value="QUINIC ACID UTILIZATION ACTIVATOR"/>
    <property type="match status" value="1"/>
</dbReference>
<dbReference type="GO" id="GO:0000981">
    <property type="term" value="F:DNA-binding transcription factor activity, RNA polymerase II-specific"/>
    <property type="evidence" value="ECO:0007669"/>
    <property type="project" value="InterPro"/>
</dbReference>
<dbReference type="InterPro" id="IPR052783">
    <property type="entry name" value="Metabolic/Drug-Res_Regulator"/>
</dbReference>
<dbReference type="Gene3D" id="4.10.240.10">
    <property type="entry name" value="Zn(2)-C6 fungal-type DNA-binding domain"/>
    <property type="match status" value="1"/>
</dbReference>
<dbReference type="eggNOG" id="ENOG502S8N8">
    <property type="taxonomic scope" value="Eukaryota"/>
</dbReference>
<dbReference type="CDD" id="cd00067">
    <property type="entry name" value="GAL4"/>
    <property type="match status" value="1"/>
</dbReference>
<feature type="domain" description="Zn(2)-C6 fungal-type" evidence="6">
    <location>
        <begin position="24"/>
        <end position="53"/>
    </location>
</feature>
<dbReference type="PANTHER" id="PTHR47655:SF3">
    <property type="entry name" value="ZN(II)2CYS6 TRANSCRIPTION FACTOR (EUROFUNG)"/>
    <property type="match status" value="1"/>
</dbReference>
<evidence type="ECO:0000256" key="4">
    <source>
        <dbReference type="ARBA" id="ARBA00023242"/>
    </source>
</evidence>
<evidence type="ECO:0000313" key="7">
    <source>
        <dbReference type="EMBL" id="EEQ35430.1"/>
    </source>
</evidence>
<dbReference type="AlphaFoldDB" id="C5FZX7"/>
<dbReference type="PROSITE" id="PS50048">
    <property type="entry name" value="ZN2_CY6_FUNGAL_2"/>
    <property type="match status" value="1"/>
</dbReference>
<name>C5FZX7_ARTOC</name>
<dbReference type="GeneID" id="9227454"/>
<dbReference type="SMART" id="SM00066">
    <property type="entry name" value="GAL4"/>
    <property type="match status" value="1"/>
</dbReference>
<dbReference type="STRING" id="554155.C5FZX7"/>
<sequence>MSATRLQSPPDPNENGGRKRVGKACDRCRLKKSKCDGECPCSRCMSDDVICVFGERKKAHDKTYPKGYVELLEHQQTQLVSGLQEMYRMSIRGDIWPGQPLQDTSSGRPLTHDILERLGALNRGEGASNSRFSRFEDDLESAQAQLQEAEQQEAEQQREPEQQPEPEQQQQQGDLEMQRDPSDCPSHGTSPSSSRRMSTEEDLLFDTDNFLSTQYRPHPVPAPGQQTVSLQQLQQQYSRQLQEHHTQQSTTGQTVFFPQMTTSRNEDVVAPQHLQQWGMDEMSDHLAAFDQQVESIHRQYTRQGTMPGFACLPVQEYNDEDFNMFVNSTPNGSARV</sequence>
<evidence type="ECO:0000256" key="3">
    <source>
        <dbReference type="ARBA" id="ARBA00023163"/>
    </source>
</evidence>
<feature type="region of interest" description="Disordered" evidence="5">
    <location>
        <begin position="121"/>
        <end position="199"/>
    </location>
</feature>
<dbReference type="OMA" id="THDKTYP"/>
<keyword evidence="2" id="KW-0238">DNA-binding</keyword>
<dbReference type="InterPro" id="IPR036864">
    <property type="entry name" value="Zn2-C6_fun-type_DNA-bd_sf"/>
</dbReference>
<dbReference type="InterPro" id="IPR001138">
    <property type="entry name" value="Zn2Cys6_DnaBD"/>
</dbReference>
<keyword evidence="3" id="KW-0804">Transcription</keyword>
<gene>
    <name evidence="7" type="ORF">MCYG_08249</name>
</gene>
<keyword evidence="8" id="KW-1185">Reference proteome</keyword>
<organism evidence="7 8">
    <name type="scientific">Arthroderma otae (strain ATCC MYA-4605 / CBS 113480)</name>
    <name type="common">Microsporum canis</name>
    <dbReference type="NCBI Taxonomy" id="554155"/>
    <lineage>
        <taxon>Eukaryota</taxon>
        <taxon>Fungi</taxon>
        <taxon>Dikarya</taxon>
        <taxon>Ascomycota</taxon>
        <taxon>Pezizomycotina</taxon>
        <taxon>Eurotiomycetes</taxon>
        <taxon>Eurotiomycetidae</taxon>
        <taxon>Onygenales</taxon>
        <taxon>Arthrodermataceae</taxon>
        <taxon>Microsporum</taxon>
    </lineage>
</organism>
<dbReference type="Proteomes" id="UP000002035">
    <property type="component" value="Unassembled WGS sequence"/>
</dbReference>
<feature type="region of interest" description="Disordered" evidence="5">
    <location>
        <begin position="1"/>
        <end position="22"/>
    </location>
</feature>